<evidence type="ECO:0000256" key="1">
    <source>
        <dbReference type="ARBA" id="ARBA00022490"/>
    </source>
</evidence>
<evidence type="ECO:0000256" key="4">
    <source>
        <dbReference type="ARBA" id="ARBA00022691"/>
    </source>
</evidence>
<dbReference type="CDD" id="cd02440">
    <property type="entry name" value="AdoMet_MTases"/>
    <property type="match status" value="1"/>
</dbReference>
<evidence type="ECO:0000313" key="8">
    <source>
        <dbReference type="WBParaSite" id="EEL_0000670001-mRNA-1"/>
    </source>
</evidence>
<evidence type="ECO:0000256" key="3">
    <source>
        <dbReference type="ARBA" id="ARBA00022679"/>
    </source>
</evidence>
<dbReference type="GO" id="GO:0016279">
    <property type="term" value="F:protein-lysine N-methyltransferase activity"/>
    <property type="evidence" value="ECO:0007669"/>
    <property type="project" value="UniProtKB-UniRule"/>
</dbReference>
<evidence type="ECO:0000313" key="7">
    <source>
        <dbReference type="Proteomes" id="UP000050640"/>
    </source>
</evidence>
<protein>
    <recommendedName>
        <fullName evidence="5">Protein-lysine N-methyltransferase</fullName>
        <ecNumber evidence="5">2.1.1.-</ecNumber>
    </recommendedName>
</protein>
<dbReference type="PANTHER" id="PTHR12843">
    <property type="entry name" value="PROTEIN-LYSINE N-METHYLTRANSFERASE METTL10"/>
    <property type="match status" value="1"/>
</dbReference>
<dbReference type="GO" id="GO:0032259">
    <property type="term" value="P:methylation"/>
    <property type="evidence" value="ECO:0007669"/>
    <property type="project" value="UniProtKB-KW"/>
</dbReference>
<keyword evidence="3 5" id="KW-0808">Transferase</keyword>
<dbReference type="WBParaSite" id="EEL_0000670001-mRNA-1">
    <property type="protein sequence ID" value="EEL_0000670001-mRNA-1"/>
    <property type="gene ID" value="EEL_0000670001"/>
</dbReference>
<dbReference type="InterPro" id="IPR025714">
    <property type="entry name" value="Methyltranfer_dom"/>
</dbReference>
<keyword evidence="7" id="KW-1185">Reference proteome</keyword>
<evidence type="ECO:0000256" key="5">
    <source>
        <dbReference type="HAMAP-Rule" id="MF_03188"/>
    </source>
</evidence>
<name>A0A0R3RWY2_9BILA</name>
<dbReference type="InterPro" id="IPR026635">
    <property type="entry name" value="Efm4/METTL10"/>
</dbReference>
<accession>A0A0R3RWY2</accession>
<feature type="domain" description="Methyltransferase" evidence="6">
    <location>
        <begin position="66"/>
        <end position="205"/>
    </location>
</feature>
<dbReference type="EC" id="2.1.1.-" evidence="5"/>
<dbReference type="SUPFAM" id="SSF53335">
    <property type="entry name" value="S-adenosyl-L-methionine-dependent methyltransferases"/>
    <property type="match status" value="1"/>
</dbReference>
<dbReference type="GO" id="GO:0005737">
    <property type="term" value="C:cytoplasm"/>
    <property type="evidence" value="ECO:0007669"/>
    <property type="project" value="UniProtKB-SubCell"/>
</dbReference>
<dbReference type="HAMAP" id="MF_03188">
    <property type="entry name" value="Methyltr_EFM4"/>
    <property type="match status" value="1"/>
</dbReference>
<sequence>MIEECSLNVTEDEIICSRLANKEYWTEYYERELKNFEEFGDEGEVWFGRNAESRMVKYISENEQLSKSCKFIDFGCGNGSLLRALRQQGYSYLCGVDYSEEAVLLARKLTEGAESNIQIDFQVVDLLSETMNLGKFDAVLDKGTWDALSLSVDRHCRLRKYKANVCKTLKPCGFFIICSCNYSKDELEKQFSGELRFIEEVPSKNTFEFSGRKGSTTTCTVFQRL</sequence>
<organism evidence="7 8">
    <name type="scientific">Elaeophora elaphi</name>
    <dbReference type="NCBI Taxonomy" id="1147741"/>
    <lineage>
        <taxon>Eukaryota</taxon>
        <taxon>Metazoa</taxon>
        <taxon>Ecdysozoa</taxon>
        <taxon>Nematoda</taxon>
        <taxon>Chromadorea</taxon>
        <taxon>Rhabditida</taxon>
        <taxon>Spirurina</taxon>
        <taxon>Spiruromorpha</taxon>
        <taxon>Filarioidea</taxon>
        <taxon>Onchocercidae</taxon>
        <taxon>Elaeophora</taxon>
    </lineage>
</organism>
<dbReference type="InterPro" id="IPR029063">
    <property type="entry name" value="SAM-dependent_MTases_sf"/>
</dbReference>
<comment type="similarity">
    <text evidence="5">Belongs to the class I-like SAM-binding methyltransferase superfamily. EFM4 family.</text>
</comment>
<keyword evidence="4 5" id="KW-0949">S-adenosyl-L-methionine</keyword>
<evidence type="ECO:0000259" key="6">
    <source>
        <dbReference type="Pfam" id="PF13847"/>
    </source>
</evidence>
<evidence type="ECO:0000256" key="2">
    <source>
        <dbReference type="ARBA" id="ARBA00022603"/>
    </source>
</evidence>
<comment type="subcellular location">
    <subcellularLocation>
        <location evidence="5">Cytoplasm</location>
    </subcellularLocation>
</comment>
<dbReference type="Proteomes" id="UP000050640">
    <property type="component" value="Unplaced"/>
</dbReference>
<dbReference type="Gene3D" id="3.40.50.150">
    <property type="entry name" value="Vaccinia Virus protein VP39"/>
    <property type="match status" value="1"/>
</dbReference>
<reference evidence="8" key="1">
    <citation type="submission" date="2017-02" db="UniProtKB">
        <authorList>
            <consortium name="WormBaseParasite"/>
        </authorList>
    </citation>
    <scope>IDENTIFICATION</scope>
</reference>
<proteinExistence type="inferred from homology"/>
<comment type="function">
    <text evidence="5">S-adenosyl-L-methionine-dependent protein-lysine N-methyltransferase that methylates elongation factor 1-alpha.</text>
</comment>
<dbReference type="Pfam" id="PF13847">
    <property type="entry name" value="Methyltransf_31"/>
    <property type="match status" value="1"/>
</dbReference>
<dbReference type="PANTHER" id="PTHR12843:SF5">
    <property type="entry name" value="EEF1A LYSINE METHYLTRANSFERASE 2"/>
    <property type="match status" value="1"/>
</dbReference>
<keyword evidence="2 5" id="KW-0489">Methyltransferase</keyword>
<dbReference type="AlphaFoldDB" id="A0A0R3RWY2"/>
<keyword evidence="1 5" id="KW-0963">Cytoplasm</keyword>
<dbReference type="STRING" id="1147741.A0A0R3RWY2"/>